<evidence type="ECO:0000256" key="1">
    <source>
        <dbReference type="SAM" id="MobiDB-lite"/>
    </source>
</evidence>
<proteinExistence type="predicted"/>
<accession>W2RRN4</accession>
<reference evidence="2 3" key="1">
    <citation type="submission" date="2013-03" db="EMBL/GenBank/DDBJ databases">
        <title>The Genome Sequence of Phialophora europaea CBS 101466.</title>
        <authorList>
            <consortium name="The Broad Institute Genomics Platform"/>
            <person name="Cuomo C."/>
            <person name="de Hoog S."/>
            <person name="Gorbushina A."/>
            <person name="Walker B."/>
            <person name="Young S.K."/>
            <person name="Zeng Q."/>
            <person name="Gargeya S."/>
            <person name="Fitzgerald M."/>
            <person name="Haas B."/>
            <person name="Abouelleil A."/>
            <person name="Allen A.W."/>
            <person name="Alvarado L."/>
            <person name="Arachchi H.M."/>
            <person name="Berlin A.M."/>
            <person name="Chapman S.B."/>
            <person name="Gainer-Dewar J."/>
            <person name="Goldberg J."/>
            <person name="Griggs A."/>
            <person name="Gujja S."/>
            <person name="Hansen M."/>
            <person name="Howarth C."/>
            <person name="Imamovic A."/>
            <person name="Ireland A."/>
            <person name="Larimer J."/>
            <person name="McCowan C."/>
            <person name="Murphy C."/>
            <person name="Pearson M."/>
            <person name="Poon T.W."/>
            <person name="Priest M."/>
            <person name="Roberts A."/>
            <person name="Saif S."/>
            <person name="Shea T."/>
            <person name="Sisk P."/>
            <person name="Sykes S."/>
            <person name="Wortman J."/>
            <person name="Nusbaum C."/>
            <person name="Birren B."/>
        </authorList>
    </citation>
    <scope>NUCLEOTIDE SEQUENCE [LARGE SCALE GENOMIC DNA]</scope>
    <source>
        <strain evidence="2 3">CBS 101466</strain>
    </source>
</reference>
<dbReference type="EMBL" id="KB822722">
    <property type="protein sequence ID" value="ETN38378.1"/>
    <property type="molecule type" value="Genomic_DNA"/>
</dbReference>
<feature type="region of interest" description="Disordered" evidence="1">
    <location>
        <begin position="1"/>
        <end position="50"/>
    </location>
</feature>
<organism evidence="2 3">
    <name type="scientific">Cyphellophora europaea (strain CBS 101466)</name>
    <name type="common">Phialophora europaea</name>
    <dbReference type="NCBI Taxonomy" id="1220924"/>
    <lineage>
        <taxon>Eukaryota</taxon>
        <taxon>Fungi</taxon>
        <taxon>Dikarya</taxon>
        <taxon>Ascomycota</taxon>
        <taxon>Pezizomycotina</taxon>
        <taxon>Eurotiomycetes</taxon>
        <taxon>Chaetothyriomycetidae</taxon>
        <taxon>Chaetothyriales</taxon>
        <taxon>Cyphellophoraceae</taxon>
        <taxon>Cyphellophora</taxon>
    </lineage>
</organism>
<dbReference type="eggNOG" id="ENOG502S3XI">
    <property type="taxonomic scope" value="Eukaryota"/>
</dbReference>
<evidence type="ECO:0000313" key="2">
    <source>
        <dbReference type="EMBL" id="ETN38378.1"/>
    </source>
</evidence>
<dbReference type="OrthoDB" id="5407351at2759"/>
<dbReference type="Gene3D" id="6.10.280.230">
    <property type="match status" value="1"/>
</dbReference>
<feature type="compositionally biased region" description="Low complexity" evidence="1">
    <location>
        <begin position="245"/>
        <end position="259"/>
    </location>
</feature>
<dbReference type="AlphaFoldDB" id="W2RRN4"/>
<feature type="region of interest" description="Disordered" evidence="1">
    <location>
        <begin position="408"/>
        <end position="499"/>
    </location>
</feature>
<dbReference type="STRING" id="1220924.W2RRN4"/>
<keyword evidence="3" id="KW-1185">Reference proteome</keyword>
<feature type="region of interest" description="Disordered" evidence="1">
    <location>
        <begin position="338"/>
        <end position="357"/>
    </location>
</feature>
<dbReference type="InParanoid" id="W2RRN4"/>
<dbReference type="HOGENOM" id="CLU_039527_0_0_1"/>
<gene>
    <name evidence="2" type="ORF">HMPREF1541_06413</name>
</gene>
<dbReference type="RefSeq" id="XP_008718967.1">
    <property type="nucleotide sequence ID" value="XM_008720745.1"/>
</dbReference>
<dbReference type="Proteomes" id="UP000030752">
    <property type="component" value="Unassembled WGS sequence"/>
</dbReference>
<evidence type="ECO:0000313" key="3">
    <source>
        <dbReference type="Proteomes" id="UP000030752"/>
    </source>
</evidence>
<sequence>MADALCGPSNSLQSFRKQTQLDRTLQQDRLVGPGRTSPEQGFRTHDPRAGSLDADLHAFEHAQPHPLHFQQQQHAPPPAATFAQTYAPSRMNTAAGGWAADFQRLHISQTPSPGPIPVQQFRAQAPLIKSQHAVPGTAAGAWGGEFVRQQQSLGKGKAVESEPTMDSGRLGLGYSYAPVEMGMSMGMGAYGGMQQQPQQQSQSNMLGVQDHTEQANFDDAFEEAMMEMERMQDSQEQQQQHHHQQQQQYDTQQTQPDQMMVDEAPSSLEKSSIRIGSDAIDYTETVNRTPDQDVRDADELARTAGHLLNLVQHDTSTKFQNSQFLDLMRRIRDREVEVKENDLQSTSPTPGAGRNQVEALPPQSLHQQQNENLDMRPHDPNSFAFPDLNTVFAPTAADLEAPDFDPATLQQQQPQRAPAPTGSWQTRPSSVPPAPVQIPNASDADAMYTSAADEYPSGRASTDLHPGGRFYPEMSPRMSGARRVSMSEVAGRMASQERA</sequence>
<evidence type="ECO:0008006" key="4">
    <source>
        <dbReference type="Google" id="ProtNLM"/>
    </source>
</evidence>
<dbReference type="GeneID" id="19973752"/>
<feature type="compositionally biased region" description="Low complexity" evidence="1">
    <location>
        <begin position="408"/>
        <end position="420"/>
    </location>
</feature>
<dbReference type="VEuPathDB" id="FungiDB:HMPREF1541_06413"/>
<feature type="compositionally biased region" description="Polar residues" evidence="1">
    <location>
        <begin position="8"/>
        <end position="24"/>
    </location>
</feature>
<name>W2RRN4_CYPE1</name>
<protein>
    <recommendedName>
        <fullName evidence="4">Peroxin 20</fullName>
    </recommendedName>
</protein>
<feature type="region of interest" description="Disordered" evidence="1">
    <location>
        <begin position="229"/>
        <end position="271"/>
    </location>
</feature>